<accession>A0A1X7TD81</accession>
<dbReference type="GO" id="GO:0003676">
    <property type="term" value="F:nucleic acid binding"/>
    <property type="evidence" value="ECO:0007669"/>
    <property type="project" value="InterPro"/>
</dbReference>
<reference evidence="3" key="1">
    <citation type="submission" date="2017-05" db="UniProtKB">
        <authorList>
            <consortium name="EnsemblMetazoa"/>
        </authorList>
    </citation>
    <scope>IDENTIFICATION</scope>
</reference>
<dbReference type="InterPro" id="IPR041588">
    <property type="entry name" value="Integrase_H2C2"/>
</dbReference>
<dbReference type="STRING" id="400682.A0A1X7TD81"/>
<dbReference type="EnsemblMetazoa" id="Aqu2.1.12543_001">
    <property type="protein sequence ID" value="Aqu2.1.12543_001"/>
    <property type="gene ID" value="Aqu2.1.12543"/>
</dbReference>
<dbReference type="OrthoDB" id="5989988at2759"/>
<organism evidence="3">
    <name type="scientific">Amphimedon queenslandica</name>
    <name type="common">Sponge</name>
    <dbReference type="NCBI Taxonomy" id="400682"/>
    <lineage>
        <taxon>Eukaryota</taxon>
        <taxon>Metazoa</taxon>
        <taxon>Porifera</taxon>
        <taxon>Demospongiae</taxon>
        <taxon>Heteroscleromorpha</taxon>
        <taxon>Haplosclerida</taxon>
        <taxon>Niphatidae</taxon>
        <taxon>Amphimedon</taxon>
    </lineage>
</organism>
<feature type="region of interest" description="Disordered" evidence="1">
    <location>
        <begin position="860"/>
        <end position="916"/>
    </location>
</feature>
<feature type="compositionally biased region" description="Basic and acidic residues" evidence="1">
    <location>
        <begin position="883"/>
        <end position="897"/>
    </location>
</feature>
<dbReference type="SUPFAM" id="SSF53098">
    <property type="entry name" value="Ribonuclease H-like"/>
    <property type="match status" value="1"/>
</dbReference>
<dbReference type="PROSITE" id="PS50994">
    <property type="entry name" value="INTEGRASE"/>
    <property type="match status" value="1"/>
</dbReference>
<name>A0A1X7TD81_AMPQE</name>
<protein>
    <recommendedName>
        <fullName evidence="2">Integrase catalytic domain-containing protein</fullName>
    </recommendedName>
</protein>
<dbReference type="InterPro" id="IPR005312">
    <property type="entry name" value="DUF1759"/>
</dbReference>
<evidence type="ECO:0000259" key="2">
    <source>
        <dbReference type="PROSITE" id="PS50994"/>
    </source>
</evidence>
<dbReference type="GO" id="GO:0015074">
    <property type="term" value="P:DNA integration"/>
    <property type="evidence" value="ECO:0007669"/>
    <property type="project" value="InterPro"/>
</dbReference>
<feature type="compositionally biased region" description="Polar residues" evidence="1">
    <location>
        <begin position="898"/>
        <end position="909"/>
    </location>
</feature>
<dbReference type="Pfam" id="PF05380">
    <property type="entry name" value="Peptidase_A17"/>
    <property type="match status" value="1"/>
</dbReference>
<dbReference type="InterPro" id="IPR008042">
    <property type="entry name" value="Retrotrans_Pao"/>
</dbReference>
<dbReference type="InParanoid" id="A0A1X7TD81"/>
<dbReference type="Pfam" id="PF03564">
    <property type="entry name" value="DUF1759"/>
    <property type="match status" value="1"/>
</dbReference>
<dbReference type="Gene3D" id="3.30.420.10">
    <property type="entry name" value="Ribonuclease H-like superfamily/Ribonuclease H"/>
    <property type="match status" value="1"/>
</dbReference>
<dbReference type="PANTHER" id="PTHR47331">
    <property type="entry name" value="PHD-TYPE DOMAIN-CONTAINING PROTEIN"/>
    <property type="match status" value="1"/>
</dbReference>
<sequence length="931" mass="105627">MAAELTHLKNVRAGYKGILTKKLRDLEDALKNTPPDRDALEQFKMSLEEKLDVLRNHSDQIVAKLQDATEIATEIEGNEATVDSVRAALCKINRALGHTPTASASPAASSNSKVNLPKLSISPFEGNHTKWLSFWDLYASAVHDNPDLSDINKFTYLQSLLRKEAKDSIAGLALTSANYQSAVEILKKRFGDSAQITAKHMEELMSVEAVTSNHNLSALRHFYDTIEIHVRGLQALGVSPESYAAYACKTRVAPLQSQTIPRLELLGALLLARLVTTVATSLSLELALGPTTCYSDSQIALFWIKGITKEWKPFVHNRVWEIRNLVPIECWHHCSGEKNPADLPSRGVMPSELAKNEIWWHGPTWLKEDVDIKKLDLIDMPSECMVELKSNLQSVELVVMEDFGISLIIQITDYSDLNKLLSVMAHVLMIIDRLKRRIGPPCHVGPSYLSKAEFLWLRDVQRELVTRGDFSSLQSKLDLFCDDAGIWRYGGRLAKAEMPYSTRHPIILPRSHHYTLLIIRRAHKRVLYSGVKETLTEVRSKYWVVKGRAMVKKVLHSCVICKRFEGLPYRAPPPPPLPSFRVNEQPPFTYTGVDYAGPVFVRPDHPLQAHCDQKVWICLYTCCVTRAVHIDLVTNLSCHSFLRSFKRFTSRRGLPRRMISDNGSTFKAAAKVIENVTTSPVVSKHLAGIGIEWYHNLEKAPWWGGLFERLIGLTKRCLRKAIGRAQFRYDELLTAITEIEAILNSRPFYVSPDDVEEPLTPFHLLSGRRLYNLPDELCFHQIEEEFTTTLSPVLLNRRMRHLQLTLDKFWKRGFWRLGKIRELITGLDGQTRGAVVDTVLRGRSLVLRRPVQKLFPLEVNQNQEEIKPPGSTTNDQEEIIDDSSDHREDISEHEFESHNTTAEPKSGISTRPKRSAALEARDKIFARLCED</sequence>
<proteinExistence type="predicted"/>
<evidence type="ECO:0000313" key="3">
    <source>
        <dbReference type="EnsemblMetazoa" id="Aqu2.1.12543_001"/>
    </source>
</evidence>
<dbReference type="AlphaFoldDB" id="A0A1X7TD81"/>
<evidence type="ECO:0000256" key="1">
    <source>
        <dbReference type="SAM" id="MobiDB-lite"/>
    </source>
</evidence>
<dbReference type="Pfam" id="PF17921">
    <property type="entry name" value="Integrase_H2C2"/>
    <property type="match status" value="1"/>
</dbReference>
<feature type="domain" description="Integrase catalytic" evidence="2">
    <location>
        <begin position="582"/>
        <end position="769"/>
    </location>
</feature>
<dbReference type="InterPro" id="IPR001584">
    <property type="entry name" value="Integrase_cat-core"/>
</dbReference>
<dbReference type="InterPro" id="IPR012337">
    <property type="entry name" value="RNaseH-like_sf"/>
</dbReference>
<dbReference type="InterPro" id="IPR036397">
    <property type="entry name" value="RNaseH_sf"/>
</dbReference>